<dbReference type="PANTHER" id="PTHR30329:SF21">
    <property type="entry name" value="LIPOPROTEIN YIAD-RELATED"/>
    <property type="match status" value="1"/>
</dbReference>
<evidence type="ECO:0000313" key="5">
    <source>
        <dbReference type="Proteomes" id="UP000218366"/>
    </source>
</evidence>
<dbReference type="CDD" id="cd07185">
    <property type="entry name" value="OmpA_C-like"/>
    <property type="match status" value="1"/>
</dbReference>
<dbReference type="PANTHER" id="PTHR30329">
    <property type="entry name" value="STATOR ELEMENT OF FLAGELLAR MOTOR COMPLEX"/>
    <property type="match status" value="1"/>
</dbReference>
<evidence type="ECO:0000313" key="4">
    <source>
        <dbReference type="EMBL" id="PCD04744.1"/>
    </source>
</evidence>
<dbReference type="EMBL" id="NWMW01000001">
    <property type="protein sequence ID" value="PCD04744.1"/>
    <property type="molecule type" value="Genomic_DNA"/>
</dbReference>
<feature type="region of interest" description="Disordered" evidence="2">
    <location>
        <begin position="173"/>
        <end position="196"/>
    </location>
</feature>
<evidence type="ECO:0000256" key="2">
    <source>
        <dbReference type="SAM" id="MobiDB-lite"/>
    </source>
</evidence>
<dbReference type="InterPro" id="IPR050330">
    <property type="entry name" value="Bact_OuterMem_StrucFunc"/>
</dbReference>
<gene>
    <name evidence="4" type="ORF">COC42_05985</name>
</gene>
<sequence>MSDMMVGLLFIFVIMLVYFALQYRQTTDQLTGAERTRTEILAQIEKRLKEQGVQVVVDYDTGVLRLPEDVLFAKGQYELSPGGVRAVSIVGREMARVLPCYAFGLPRRGCAASPHHIDAIFVEGHTDKDPMLGGMDNWDLSVRRATNTYRQLVLGAPDLERLRSLPPSEKESVPILGVSGYGPDRPVDTGDGEDAKRRNRRIDLRFLMATPTETGGFGQVLVRR</sequence>
<evidence type="ECO:0000256" key="1">
    <source>
        <dbReference type="PROSITE-ProRule" id="PRU00473"/>
    </source>
</evidence>
<keyword evidence="5" id="KW-1185">Reference proteome</keyword>
<organism evidence="4 5">
    <name type="scientific">Sphingomonas spermidinifaciens</name>
    <dbReference type="NCBI Taxonomy" id="1141889"/>
    <lineage>
        <taxon>Bacteria</taxon>
        <taxon>Pseudomonadati</taxon>
        <taxon>Pseudomonadota</taxon>
        <taxon>Alphaproteobacteria</taxon>
        <taxon>Sphingomonadales</taxon>
        <taxon>Sphingomonadaceae</taxon>
        <taxon>Sphingomonas</taxon>
    </lineage>
</organism>
<feature type="compositionally biased region" description="Basic and acidic residues" evidence="2">
    <location>
        <begin position="185"/>
        <end position="196"/>
    </location>
</feature>
<protein>
    <recommendedName>
        <fullName evidence="3">OmpA-like domain-containing protein</fullName>
    </recommendedName>
</protein>
<evidence type="ECO:0000259" key="3">
    <source>
        <dbReference type="PROSITE" id="PS51123"/>
    </source>
</evidence>
<dbReference type="PROSITE" id="PS51123">
    <property type="entry name" value="OMPA_2"/>
    <property type="match status" value="1"/>
</dbReference>
<feature type="domain" description="OmpA-like" evidence="3">
    <location>
        <begin position="59"/>
        <end position="210"/>
    </location>
</feature>
<accession>A0A2A4BAT5</accession>
<dbReference type="OrthoDB" id="5525824at2"/>
<name>A0A2A4BAT5_9SPHN</name>
<dbReference type="Gene3D" id="3.30.1330.60">
    <property type="entry name" value="OmpA-like domain"/>
    <property type="match status" value="1"/>
</dbReference>
<dbReference type="GO" id="GO:0016020">
    <property type="term" value="C:membrane"/>
    <property type="evidence" value="ECO:0007669"/>
    <property type="project" value="UniProtKB-UniRule"/>
</dbReference>
<keyword evidence="1" id="KW-0472">Membrane</keyword>
<dbReference type="InterPro" id="IPR036737">
    <property type="entry name" value="OmpA-like_sf"/>
</dbReference>
<reference evidence="4 5" key="1">
    <citation type="submission" date="2017-09" db="EMBL/GenBank/DDBJ databases">
        <title>Sphingomonas spermidinifaciens 9NM-10, whole genome shotgun sequence.</title>
        <authorList>
            <person name="Feng G."/>
            <person name="Zhu H."/>
        </authorList>
    </citation>
    <scope>NUCLEOTIDE SEQUENCE [LARGE SCALE GENOMIC DNA]</scope>
    <source>
        <strain evidence="4 5">9NM-10</strain>
    </source>
</reference>
<dbReference type="Proteomes" id="UP000218366">
    <property type="component" value="Unassembled WGS sequence"/>
</dbReference>
<comment type="caution">
    <text evidence="4">The sequence shown here is derived from an EMBL/GenBank/DDBJ whole genome shotgun (WGS) entry which is preliminary data.</text>
</comment>
<dbReference type="AlphaFoldDB" id="A0A2A4BAT5"/>
<dbReference type="InterPro" id="IPR006665">
    <property type="entry name" value="OmpA-like"/>
</dbReference>
<dbReference type="SUPFAM" id="SSF103088">
    <property type="entry name" value="OmpA-like"/>
    <property type="match status" value="1"/>
</dbReference>
<proteinExistence type="predicted"/>